<dbReference type="AlphaFoldDB" id="E6K2K2"/>
<evidence type="ECO:0000313" key="7">
    <source>
        <dbReference type="Proteomes" id="UP000004946"/>
    </source>
</evidence>
<keyword evidence="4 5" id="KW-0472">Membrane</keyword>
<dbReference type="HOGENOM" id="CLU_2082567_0_0_11"/>
<evidence type="ECO:0000256" key="3">
    <source>
        <dbReference type="ARBA" id="ARBA00022989"/>
    </source>
</evidence>
<dbReference type="Proteomes" id="UP000004946">
    <property type="component" value="Chromosome"/>
</dbReference>
<evidence type="ECO:0000256" key="1">
    <source>
        <dbReference type="ARBA" id="ARBA00004651"/>
    </source>
</evidence>
<evidence type="ECO:0000256" key="2">
    <source>
        <dbReference type="ARBA" id="ARBA00022692"/>
    </source>
</evidence>
<keyword evidence="2 5" id="KW-0812">Transmembrane</keyword>
<dbReference type="EMBL" id="AEON01000002">
    <property type="protein sequence ID" value="EFT82990.1"/>
    <property type="molecule type" value="Genomic_DNA"/>
</dbReference>
<proteinExistence type="predicted"/>
<gene>
    <name evidence="6" type="ORF">HMPREF0620_1675</name>
</gene>
<feature type="transmembrane region" description="Helical" evidence="5">
    <location>
        <begin position="21"/>
        <end position="46"/>
    </location>
</feature>
<reference evidence="6 7" key="1">
    <citation type="submission" date="2010-12" db="EMBL/GenBank/DDBJ databases">
        <authorList>
            <person name="Muzny D."/>
            <person name="Qin X."/>
            <person name="Buhay C."/>
            <person name="Dugan-Rocha S."/>
            <person name="Ding Y."/>
            <person name="Chen G."/>
            <person name="Hawes A."/>
            <person name="Holder M."/>
            <person name="Jhangiani S."/>
            <person name="Johnson A."/>
            <person name="Khan Z."/>
            <person name="Li Z."/>
            <person name="Liu W."/>
            <person name="Liu X."/>
            <person name="Perez L."/>
            <person name="Shen H."/>
            <person name="Wang Q."/>
            <person name="Watt J."/>
            <person name="Xi L."/>
            <person name="Xin Y."/>
            <person name="Zhou J."/>
            <person name="Deng J."/>
            <person name="Jiang H."/>
            <person name="Liu Y."/>
            <person name="Qu J."/>
            <person name="Song X.-Z."/>
            <person name="Zhang L."/>
            <person name="Villasana D."/>
            <person name="Johnson A."/>
            <person name="Liu J."/>
            <person name="Liyanage D."/>
            <person name="Lorensuhewa L."/>
            <person name="Robinson T."/>
            <person name="Song A."/>
            <person name="Song B.-B."/>
            <person name="Dinh H."/>
            <person name="Thornton R."/>
            <person name="Coyle M."/>
            <person name="Francisco L."/>
            <person name="Jackson L."/>
            <person name="Javaid M."/>
            <person name="Korchina V."/>
            <person name="Kovar C."/>
            <person name="Mata R."/>
            <person name="Mathew T."/>
            <person name="Ngo R."/>
            <person name="Nguyen L."/>
            <person name="Nguyen N."/>
            <person name="Okwuonu G."/>
            <person name="Ongeri F."/>
            <person name="Pham C."/>
            <person name="Simmons D."/>
            <person name="Wilczek-Boney K."/>
            <person name="Hale W."/>
            <person name="Jakkamsetti A."/>
            <person name="Pham P."/>
            <person name="Ruth R."/>
            <person name="San Lucas F."/>
            <person name="Warren J."/>
            <person name="Zhang J."/>
            <person name="Zhao Z."/>
            <person name="Zhou C."/>
            <person name="Zhu D."/>
            <person name="Lee S."/>
            <person name="Bess C."/>
            <person name="Blankenburg K."/>
            <person name="Forbes L."/>
            <person name="Fu Q."/>
            <person name="Gubbala S."/>
            <person name="Hirani K."/>
            <person name="Jayaseelan J.C."/>
            <person name="Lara F."/>
            <person name="Munidasa M."/>
            <person name="Palculict T."/>
            <person name="Patil S."/>
            <person name="Pu L.-L."/>
            <person name="Saada N."/>
            <person name="Tang L."/>
            <person name="Weissenberger G."/>
            <person name="Zhu Y."/>
            <person name="Hemphill L."/>
            <person name="Shang Y."/>
            <person name="Youmans B."/>
            <person name="Ayvaz T."/>
            <person name="Ross M."/>
            <person name="Santibanez J."/>
            <person name="Aqrawi P."/>
            <person name="Gross S."/>
            <person name="Joshi V."/>
            <person name="Fowler G."/>
            <person name="Nazareth L."/>
            <person name="Reid J."/>
            <person name="Worley K."/>
            <person name="Petrosino J."/>
            <person name="Highlander S."/>
            <person name="Gibbs R."/>
        </authorList>
    </citation>
    <scope>NUCLEOTIDE SEQUENCE [LARGE SCALE GENOMIC DNA]</scope>
    <source>
        <strain evidence="6 7">DSM 10105</strain>
    </source>
</reference>
<feature type="transmembrane region" description="Helical" evidence="5">
    <location>
        <begin position="58"/>
        <end position="79"/>
    </location>
</feature>
<keyword evidence="7" id="KW-1185">Reference proteome</keyword>
<comment type="caution">
    <text evidence="6">The sequence shown here is derived from an EMBL/GenBank/DDBJ whole genome shotgun (WGS) entry which is preliminary data.</text>
</comment>
<evidence type="ECO:0000313" key="6">
    <source>
        <dbReference type="EMBL" id="EFT82990.1"/>
    </source>
</evidence>
<sequence>MYFGSRRMVWLSGQPIEDKRKFGFLAALTVVLAFFMTGDAILLQTLIEAVQTSQWSRFWVLVGVIALYLPVQAIVYFVYQARAEEYANLLTRQVREDLFDRLGTIRLTHFTREGADK</sequence>
<accession>E6K2K2</accession>
<dbReference type="GO" id="GO:0005886">
    <property type="term" value="C:plasma membrane"/>
    <property type="evidence" value="ECO:0007669"/>
    <property type="project" value="UniProtKB-SubCell"/>
</dbReference>
<evidence type="ECO:0000256" key="5">
    <source>
        <dbReference type="SAM" id="Phobius"/>
    </source>
</evidence>
<dbReference type="SUPFAM" id="SSF90123">
    <property type="entry name" value="ABC transporter transmembrane region"/>
    <property type="match status" value="1"/>
</dbReference>
<protein>
    <submittedName>
        <fullName evidence="6">Uncharacterized protein</fullName>
    </submittedName>
</protein>
<comment type="subcellular location">
    <subcellularLocation>
        <location evidence="1">Cell membrane</location>
        <topology evidence="1">Multi-pass membrane protein</topology>
    </subcellularLocation>
</comment>
<keyword evidence="3 5" id="KW-1133">Transmembrane helix</keyword>
<organism evidence="6 7">
    <name type="scientific">Parascardovia denticolens DSM 10105 = JCM 12538</name>
    <dbReference type="NCBI Taxonomy" id="864564"/>
    <lineage>
        <taxon>Bacteria</taxon>
        <taxon>Bacillati</taxon>
        <taxon>Actinomycetota</taxon>
        <taxon>Actinomycetes</taxon>
        <taxon>Bifidobacteriales</taxon>
        <taxon>Bifidobacteriaceae</taxon>
        <taxon>Parascardovia</taxon>
    </lineage>
</organism>
<dbReference type="GO" id="GO:0005524">
    <property type="term" value="F:ATP binding"/>
    <property type="evidence" value="ECO:0007669"/>
    <property type="project" value="InterPro"/>
</dbReference>
<name>E6K2K2_PARDN</name>
<dbReference type="Gene3D" id="1.20.1560.10">
    <property type="entry name" value="ABC transporter type 1, transmembrane domain"/>
    <property type="match status" value="1"/>
</dbReference>
<evidence type="ECO:0000256" key="4">
    <source>
        <dbReference type="ARBA" id="ARBA00023136"/>
    </source>
</evidence>
<dbReference type="InterPro" id="IPR036640">
    <property type="entry name" value="ABC1_TM_sf"/>
</dbReference>